<dbReference type="Proteomes" id="UP001311915">
    <property type="component" value="Unassembled WGS sequence"/>
</dbReference>
<evidence type="ECO:0000313" key="1">
    <source>
        <dbReference type="EMBL" id="KAK4724696.1"/>
    </source>
</evidence>
<evidence type="ECO:0000313" key="2">
    <source>
        <dbReference type="Proteomes" id="UP001311915"/>
    </source>
</evidence>
<comment type="caution">
    <text evidence="1">The sequence shown here is derived from an EMBL/GenBank/DDBJ whole genome shotgun (WGS) entry which is preliminary data.</text>
</comment>
<accession>A0AAV9LGC2</accession>
<dbReference type="AlphaFoldDB" id="A0AAV9LGC2"/>
<sequence>MTCGSIQRVTVSLCGKLKRLPFTLPLRHGQPSVPPNIEFIRMSEKSWKTLDWDHPQYKNILHPFVKKNNLRYIFLLILFRLL</sequence>
<keyword evidence="2" id="KW-1185">Reference proteome</keyword>
<dbReference type="EMBL" id="JAWPEI010000006">
    <property type="protein sequence ID" value="KAK4724696.1"/>
    <property type="molecule type" value="Genomic_DNA"/>
</dbReference>
<protein>
    <submittedName>
        <fullName evidence="1">Uncharacterized protein</fullName>
    </submittedName>
</protein>
<gene>
    <name evidence="1" type="ORF">R3W88_027475</name>
</gene>
<proteinExistence type="predicted"/>
<name>A0AAV9LGC2_9SOLN</name>
<organism evidence="1 2">
    <name type="scientific">Solanum pinnatisectum</name>
    <name type="common">tansyleaf nightshade</name>
    <dbReference type="NCBI Taxonomy" id="50273"/>
    <lineage>
        <taxon>Eukaryota</taxon>
        <taxon>Viridiplantae</taxon>
        <taxon>Streptophyta</taxon>
        <taxon>Embryophyta</taxon>
        <taxon>Tracheophyta</taxon>
        <taxon>Spermatophyta</taxon>
        <taxon>Magnoliopsida</taxon>
        <taxon>eudicotyledons</taxon>
        <taxon>Gunneridae</taxon>
        <taxon>Pentapetalae</taxon>
        <taxon>asterids</taxon>
        <taxon>lamiids</taxon>
        <taxon>Solanales</taxon>
        <taxon>Solanaceae</taxon>
        <taxon>Solanoideae</taxon>
        <taxon>Solaneae</taxon>
        <taxon>Solanum</taxon>
    </lineage>
</organism>
<reference evidence="1 2" key="1">
    <citation type="submission" date="2023-10" db="EMBL/GenBank/DDBJ databases">
        <title>Genome-Wide Identification Analysis in wild type Solanum Pinnatisectum Reveals Some Genes Defensing Phytophthora Infestans.</title>
        <authorList>
            <person name="Sun C."/>
        </authorList>
    </citation>
    <scope>NUCLEOTIDE SEQUENCE [LARGE SCALE GENOMIC DNA]</scope>
    <source>
        <strain evidence="1">LQN</strain>
        <tissue evidence="1">Leaf</tissue>
    </source>
</reference>